<evidence type="ECO:0000256" key="1">
    <source>
        <dbReference type="SAM" id="MobiDB-lite"/>
    </source>
</evidence>
<dbReference type="AlphaFoldDB" id="A0A2H3AT72"/>
<reference evidence="3" key="1">
    <citation type="journal article" date="2017" name="Nat. Ecol. Evol.">
        <title>Genome expansion and lineage-specific genetic innovations in the forest pathogenic fungi Armillaria.</title>
        <authorList>
            <person name="Sipos G."/>
            <person name="Prasanna A.N."/>
            <person name="Walter M.C."/>
            <person name="O'Connor E."/>
            <person name="Balint B."/>
            <person name="Krizsan K."/>
            <person name="Kiss B."/>
            <person name="Hess J."/>
            <person name="Varga T."/>
            <person name="Slot J."/>
            <person name="Riley R."/>
            <person name="Boka B."/>
            <person name="Rigling D."/>
            <person name="Barry K."/>
            <person name="Lee J."/>
            <person name="Mihaltcheva S."/>
            <person name="LaButti K."/>
            <person name="Lipzen A."/>
            <person name="Waldron R."/>
            <person name="Moloney N.M."/>
            <person name="Sperisen C."/>
            <person name="Kredics L."/>
            <person name="Vagvoelgyi C."/>
            <person name="Patrignani A."/>
            <person name="Fitzpatrick D."/>
            <person name="Nagy I."/>
            <person name="Doyle S."/>
            <person name="Anderson J.B."/>
            <person name="Grigoriev I.V."/>
            <person name="Gueldener U."/>
            <person name="Muensterkoetter M."/>
            <person name="Nagy L.G."/>
        </authorList>
    </citation>
    <scope>NUCLEOTIDE SEQUENCE [LARGE SCALE GENOMIC DNA]</scope>
    <source>
        <strain evidence="3">28-4</strain>
    </source>
</reference>
<organism evidence="2 3">
    <name type="scientific">Armillaria solidipes</name>
    <dbReference type="NCBI Taxonomy" id="1076256"/>
    <lineage>
        <taxon>Eukaryota</taxon>
        <taxon>Fungi</taxon>
        <taxon>Dikarya</taxon>
        <taxon>Basidiomycota</taxon>
        <taxon>Agaricomycotina</taxon>
        <taxon>Agaricomycetes</taxon>
        <taxon>Agaricomycetidae</taxon>
        <taxon>Agaricales</taxon>
        <taxon>Marasmiineae</taxon>
        <taxon>Physalacriaceae</taxon>
        <taxon>Armillaria</taxon>
    </lineage>
</organism>
<sequence>MPSRYSLRATVRRISDKIKSIKTPCAIMGRVRTMLTTHVPWKNVKSSQRPPVNSQQQAGEVYDPSDPLSSDKFRPALLTASVATLTDVNTSFQFHKNRKMSNLQTGLLKELLPDYHHHSVNGSLCVFRSRTNGRWHKWFPERFGSYFLDCDDKIRLSPSYLVGMHDSPPGTSYPRMSEGYLDFGPDEPCYDSCPLVDKTKLPDYDKVLGVLLRFVLLRRSQLKNCVIDSLYQEFEDVTKNLVNYLQWGVVVLAGGLDPCTGRIRTVAYNYGCTTTDSKDFITSFNDAAEAGHVPGTPKGESKPFSQYYGLPFMYHMKKVHLGRTVKEETHIKSPADVDPVTLVHDDAAAVLKASKEPDFFQFPDEATALVSQSQMTPAAQMSLNPRSWSSTSSPVFHSLSVMASLSISSSPITTAATLL</sequence>
<gene>
    <name evidence="2" type="ORF">ARMSODRAFT_1027047</name>
</gene>
<proteinExistence type="predicted"/>
<dbReference type="EMBL" id="KZ293495">
    <property type="protein sequence ID" value="PBK59934.1"/>
    <property type="molecule type" value="Genomic_DNA"/>
</dbReference>
<accession>A0A2H3AT72</accession>
<feature type="compositionally biased region" description="Polar residues" evidence="1">
    <location>
        <begin position="44"/>
        <end position="58"/>
    </location>
</feature>
<evidence type="ECO:0000313" key="2">
    <source>
        <dbReference type="EMBL" id="PBK59934.1"/>
    </source>
</evidence>
<feature type="region of interest" description="Disordered" evidence="1">
    <location>
        <begin position="42"/>
        <end position="67"/>
    </location>
</feature>
<keyword evidence="3" id="KW-1185">Reference proteome</keyword>
<evidence type="ECO:0000313" key="3">
    <source>
        <dbReference type="Proteomes" id="UP000218334"/>
    </source>
</evidence>
<dbReference type="Proteomes" id="UP000218334">
    <property type="component" value="Unassembled WGS sequence"/>
</dbReference>
<name>A0A2H3AT72_9AGAR</name>
<protein>
    <submittedName>
        <fullName evidence="2">Uncharacterized protein</fullName>
    </submittedName>
</protein>